<dbReference type="Gene3D" id="1.20.1530.20">
    <property type="match status" value="1"/>
</dbReference>
<proteinExistence type="predicted"/>
<gene>
    <name evidence="6" type="ORF">ACFQE6_14670</name>
</gene>
<sequence length="282" mass="29064">MGPITVTAVIDFVTVVFVLATMLSMGLALTTDEILRALGQRWLLTKSLLVNLILVPLLAFVFVLAVPMETGHVVGLLLIAMAPGAPFGPKLAEISNSDVAFASGLMAVLGVVSVATIPITVALLMPGDVSADPLGIARIVVVTQLIPLIGGLGVKARFQSVATRLHPPIQRLSTVLLVLLIILLTLVYAGEMRQLVGTGTLFISVAVVGAALLLGYALGGPGKGTREVLATTTAARNVAIALLIATTSFRDPGVLTIIVAFGLLSLVISGPVASLWSRPGEA</sequence>
<dbReference type="Pfam" id="PF01758">
    <property type="entry name" value="SBF"/>
    <property type="match status" value="1"/>
</dbReference>
<feature type="transmembrane region" description="Helical" evidence="5">
    <location>
        <begin position="255"/>
        <end position="276"/>
    </location>
</feature>
<comment type="subcellular location">
    <subcellularLocation>
        <location evidence="1">Membrane</location>
        <topology evidence="1">Multi-pass membrane protein</topology>
    </subcellularLocation>
</comment>
<dbReference type="InterPro" id="IPR038770">
    <property type="entry name" value="Na+/solute_symporter_sf"/>
</dbReference>
<feature type="transmembrane region" description="Helical" evidence="5">
    <location>
        <begin position="6"/>
        <end position="30"/>
    </location>
</feature>
<reference evidence="6 7" key="1">
    <citation type="journal article" date="2019" name="Int. J. Syst. Evol. Microbiol.">
        <title>The Global Catalogue of Microorganisms (GCM) 10K type strain sequencing project: providing services to taxonomists for standard genome sequencing and annotation.</title>
        <authorList>
            <consortium name="The Broad Institute Genomics Platform"/>
            <consortium name="The Broad Institute Genome Sequencing Center for Infectious Disease"/>
            <person name="Wu L."/>
            <person name="Ma J."/>
        </authorList>
    </citation>
    <scope>NUCLEOTIDE SEQUENCE [LARGE SCALE GENOMIC DNA]</scope>
    <source>
        <strain evidence="6 7">LMG 29247</strain>
    </source>
</reference>
<keyword evidence="2 5" id="KW-0812">Transmembrane</keyword>
<evidence type="ECO:0000256" key="2">
    <source>
        <dbReference type="ARBA" id="ARBA00022692"/>
    </source>
</evidence>
<feature type="transmembrane region" description="Helical" evidence="5">
    <location>
        <begin position="228"/>
        <end position="249"/>
    </location>
</feature>
<dbReference type="EMBL" id="JBHSWV010000221">
    <property type="protein sequence ID" value="MFC6766187.1"/>
    <property type="molecule type" value="Genomic_DNA"/>
</dbReference>
<organism evidence="6 7">
    <name type="scientific">Natrinema soli</name>
    <dbReference type="NCBI Taxonomy" id="1930624"/>
    <lineage>
        <taxon>Archaea</taxon>
        <taxon>Methanobacteriati</taxon>
        <taxon>Methanobacteriota</taxon>
        <taxon>Stenosarchaea group</taxon>
        <taxon>Halobacteria</taxon>
        <taxon>Halobacteriales</taxon>
        <taxon>Natrialbaceae</taxon>
        <taxon>Natrinema</taxon>
    </lineage>
</organism>
<evidence type="ECO:0000313" key="6">
    <source>
        <dbReference type="EMBL" id="MFC6766187.1"/>
    </source>
</evidence>
<evidence type="ECO:0000256" key="3">
    <source>
        <dbReference type="ARBA" id="ARBA00022989"/>
    </source>
</evidence>
<evidence type="ECO:0000313" key="7">
    <source>
        <dbReference type="Proteomes" id="UP001596383"/>
    </source>
</evidence>
<evidence type="ECO:0000256" key="1">
    <source>
        <dbReference type="ARBA" id="ARBA00004141"/>
    </source>
</evidence>
<feature type="transmembrane region" description="Helical" evidence="5">
    <location>
        <begin position="168"/>
        <end position="189"/>
    </location>
</feature>
<dbReference type="PANTHER" id="PTHR10361">
    <property type="entry name" value="SODIUM-BILE ACID COTRANSPORTER"/>
    <property type="match status" value="1"/>
</dbReference>
<feature type="transmembrane region" description="Helical" evidence="5">
    <location>
        <begin position="136"/>
        <end position="156"/>
    </location>
</feature>
<keyword evidence="7" id="KW-1185">Reference proteome</keyword>
<dbReference type="GO" id="GO:0016020">
    <property type="term" value="C:membrane"/>
    <property type="evidence" value="ECO:0007669"/>
    <property type="project" value="UniProtKB-SubCell"/>
</dbReference>
<dbReference type="InterPro" id="IPR004710">
    <property type="entry name" value="Bilac:Na_transpt"/>
</dbReference>
<name>A0ABD5SMD1_9EURY</name>
<protein>
    <submittedName>
        <fullName evidence="6">Bile acid:sodium symporter family protein</fullName>
    </submittedName>
</protein>
<dbReference type="Proteomes" id="UP001596383">
    <property type="component" value="Unassembled WGS sequence"/>
</dbReference>
<feature type="transmembrane region" description="Helical" evidence="5">
    <location>
        <begin position="99"/>
        <end position="124"/>
    </location>
</feature>
<dbReference type="InterPro" id="IPR002657">
    <property type="entry name" value="BilAc:Na_symport/Acr3"/>
</dbReference>
<evidence type="ECO:0000256" key="5">
    <source>
        <dbReference type="SAM" id="Phobius"/>
    </source>
</evidence>
<dbReference type="PANTHER" id="PTHR10361:SF28">
    <property type="entry name" value="P3 PROTEIN-RELATED"/>
    <property type="match status" value="1"/>
</dbReference>
<evidence type="ECO:0000256" key="4">
    <source>
        <dbReference type="ARBA" id="ARBA00023136"/>
    </source>
</evidence>
<dbReference type="RefSeq" id="WP_273739168.1">
    <property type="nucleotide sequence ID" value="NZ_JAQIVI010000221.1"/>
</dbReference>
<feature type="transmembrane region" description="Helical" evidence="5">
    <location>
        <begin position="42"/>
        <end position="64"/>
    </location>
</feature>
<keyword evidence="4 5" id="KW-0472">Membrane</keyword>
<accession>A0ABD5SMD1</accession>
<comment type="caution">
    <text evidence="6">The sequence shown here is derived from an EMBL/GenBank/DDBJ whole genome shotgun (WGS) entry which is preliminary data.</text>
</comment>
<dbReference type="AlphaFoldDB" id="A0ABD5SMD1"/>
<feature type="transmembrane region" description="Helical" evidence="5">
    <location>
        <begin position="195"/>
        <end position="216"/>
    </location>
</feature>
<feature type="transmembrane region" description="Helical" evidence="5">
    <location>
        <begin position="70"/>
        <end position="87"/>
    </location>
</feature>
<keyword evidence="3 5" id="KW-1133">Transmembrane helix</keyword>